<protein>
    <submittedName>
        <fullName evidence="1">Uncharacterized protein</fullName>
    </submittedName>
</protein>
<evidence type="ECO:0000313" key="2">
    <source>
        <dbReference type="Proteomes" id="UP001596976"/>
    </source>
</evidence>
<keyword evidence="2" id="KW-1185">Reference proteome</keyword>
<dbReference type="EMBL" id="JBHTJF010000014">
    <property type="protein sequence ID" value="MFD0942779.1"/>
    <property type="molecule type" value="Genomic_DNA"/>
</dbReference>
<evidence type="ECO:0000313" key="1">
    <source>
        <dbReference type="EMBL" id="MFD0942779.1"/>
    </source>
</evidence>
<name>A0ABW3GVA7_9BACL</name>
<dbReference type="Proteomes" id="UP001596976">
    <property type="component" value="Unassembled WGS sequence"/>
</dbReference>
<comment type="caution">
    <text evidence="1">The sequence shown here is derived from an EMBL/GenBank/DDBJ whole genome shotgun (WGS) entry which is preliminary data.</text>
</comment>
<gene>
    <name evidence="1" type="ORF">ACFQ0V_03220</name>
</gene>
<sequence>MAQQDQVAPEVEQQEVIQEEDLQTNEVSLQPLTGYYQERDGLTVCQLTEEALICGIISVDAYAYAPIESVSVITDDEWDFQLTDETHITFSNVTDETFEMFGTTYVKTAPETIHTQLPYMPSLDDYFNIDVIQTTLETAQGQGHDLLEEWRQAETNEAETNSDMTLFPNYTNEEIEYARMWHDYGKSDTPPRLTVSFYEAGTYINPYIEDSRLVYPEKVVVLTGEITGHDMVIYSSNEDGTVNLYDVPSHWHQDNEASMKRATEQVLQTVTTREVPDGDPIVVGQILHNMTIEH</sequence>
<accession>A0ABW3GVA7</accession>
<organism evidence="1 2">
    <name type="scientific">Savagea faecisuis</name>
    <dbReference type="NCBI Taxonomy" id="1274803"/>
    <lineage>
        <taxon>Bacteria</taxon>
        <taxon>Bacillati</taxon>
        <taxon>Bacillota</taxon>
        <taxon>Bacilli</taxon>
        <taxon>Bacillales</taxon>
        <taxon>Caryophanaceae</taxon>
        <taxon>Savagea</taxon>
    </lineage>
</organism>
<proteinExistence type="predicted"/>
<reference evidence="2" key="1">
    <citation type="journal article" date="2019" name="Int. J. Syst. Evol. Microbiol.">
        <title>The Global Catalogue of Microorganisms (GCM) 10K type strain sequencing project: providing services to taxonomists for standard genome sequencing and annotation.</title>
        <authorList>
            <consortium name="The Broad Institute Genomics Platform"/>
            <consortium name="The Broad Institute Genome Sequencing Center for Infectious Disease"/>
            <person name="Wu L."/>
            <person name="Ma J."/>
        </authorList>
    </citation>
    <scope>NUCLEOTIDE SEQUENCE [LARGE SCALE GENOMIC DNA]</scope>
    <source>
        <strain evidence="2">CCUG 63563</strain>
    </source>
</reference>
<dbReference type="RefSeq" id="WP_381009593.1">
    <property type="nucleotide sequence ID" value="NZ_JBHTJF010000014.1"/>
</dbReference>